<organism evidence="3 4">
    <name type="scientific">Stachybotrys elegans</name>
    <dbReference type="NCBI Taxonomy" id="80388"/>
    <lineage>
        <taxon>Eukaryota</taxon>
        <taxon>Fungi</taxon>
        <taxon>Dikarya</taxon>
        <taxon>Ascomycota</taxon>
        <taxon>Pezizomycotina</taxon>
        <taxon>Sordariomycetes</taxon>
        <taxon>Hypocreomycetidae</taxon>
        <taxon>Hypocreales</taxon>
        <taxon>Stachybotryaceae</taxon>
        <taxon>Stachybotrys</taxon>
    </lineage>
</organism>
<sequence length="430" mass="48061">MHKTSSKHKSKSHQGSEWSEWEYSEEYQRWWRCRVDRHGQIKYEYADPAESSSAAHDNTPRDQAAASMEEITAGISGLSHGGNDQAEEYDIPAYTAASDASAESHGRSKGKGKRHAHASSSGDGDDDDGSASQVYGDGTQGNYHTDSQYDGYTYGATQGQYFPYPDSSAQGYAHQPDPYSNYDTEDANDAALQSAMHNSRQHYDTYGRGESSAMGGSGSAYGLYEEERSATPRQEDYGGVASIQNEMEEQGELDPRYQVMRSDHFQPGEIFKVHWAEPQGSGHDNAATVSEQHEFRNKFGTKFYFGFRRFVVIANDQGHCTCVPILTYGGKACKKHGVKPSKHGIIYQAGHKPKPLRDEPKLGFPPVCVQMHEDSERLSRESRVNYSKLVTIEHNIRVFFIGRIVADDMDKVSEAVNSCWAAKIHRRKHK</sequence>
<dbReference type="PANTHER" id="PTHR35391:SF5">
    <property type="entry name" value="DUF6590 DOMAIN-CONTAINING PROTEIN"/>
    <property type="match status" value="1"/>
</dbReference>
<dbReference type="Gene3D" id="2.30.30.110">
    <property type="match status" value="1"/>
</dbReference>
<accession>A0A8K0SIZ9</accession>
<dbReference type="OrthoDB" id="3559580at2759"/>
<feature type="compositionally biased region" description="Basic residues" evidence="1">
    <location>
        <begin position="1"/>
        <end position="12"/>
    </location>
</feature>
<feature type="region of interest" description="Disordered" evidence="1">
    <location>
        <begin position="46"/>
        <end position="158"/>
    </location>
</feature>
<reference evidence="3" key="1">
    <citation type="journal article" date="2021" name="Nat. Commun.">
        <title>Genetic determinants of endophytism in the Arabidopsis root mycobiome.</title>
        <authorList>
            <person name="Mesny F."/>
            <person name="Miyauchi S."/>
            <person name="Thiergart T."/>
            <person name="Pickel B."/>
            <person name="Atanasova L."/>
            <person name="Karlsson M."/>
            <person name="Huettel B."/>
            <person name="Barry K.W."/>
            <person name="Haridas S."/>
            <person name="Chen C."/>
            <person name="Bauer D."/>
            <person name="Andreopoulos W."/>
            <person name="Pangilinan J."/>
            <person name="LaButti K."/>
            <person name="Riley R."/>
            <person name="Lipzen A."/>
            <person name="Clum A."/>
            <person name="Drula E."/>
            <person name="Henrissat B."/>
            <person name="Kohler A."/>
            <person name="Grigoriev I.V."/>
            <person name="Martin F.M."/>
            <person name="Hacquard S."/>
        </authorList>
    </citation>
    <scope>NUCLEOTIDE SEQUENCE</scope>
    <source>
        <strain evidence="3">MPI-CAGE-CH-0235</strain>
    </source>
</reference>
<dbReference type="InterPro" id="IPR011067">
    <property type="entry name" value="Plasmid_toxin/cell-grow_inhib"/>
</dbReference>
<dbReference type="EMBL" id="JAGPNK010000013">
    <property type="protein sequence ID" value="KAH7309472.1"/>
    <property type="molecule type" value="Genomic_DNA"/>
</dbReference>
<evidence type="ECO:0000256" key="1">
    <source>
        <dbReference type="SAM" id="MobiDB-lite"/>
    </source>
</evidence>
<feature type="compositionally biased region" description="Basic residues" evidence="1">
    <location>
        <begin position="107"/>
        <end position="117"/>
    </location>
</feature>
<dbReference type="AlphaFoldDB" id="A0A8K0SIZ9"/>
<feature type="compositionally biased region" description="Polar residues" evidence="1">
    <location>
        <begin position="140"/>
        <end position="158"/>
    </location>
</feature>
<evidence type="ECO:0000313" key="3">
    <source>
        <dbReference type="EMBL" id="KAH7309472.1"/>
    </source>
</evidence>
<keyword evidence="4" id="KW-1185">Reference proteome</keyword>
<feature type="domain" description="DUF6590" evidence="2">
    <location>
        <begin position="263"/>
        <end position="413"/>
    </location>
</feature>
<proteinExistence type="predicted"/>
<evidence type="ECO:0000259" key="2">
    <source>
        <dbReference type="Pfam" id="PF20233"/>
    </source>
</evidence>
<dbReference type="Pfam" id="PF20233">
    <property type="entry name" value="DUF6590"/>
    <property type="match status" value="1"/>
</dbReference>
<evidence type="ECO:0000313" key="4">
    <source>
        <dbReference type="Proteomes" id="UP000813444"/>
    </source>
</evidence>
<gene>
    <name evidence="3" type="ORF">B0I35DRAFT_482245</name>
</gene>
<dbReference type="InterPro" id="IPR046497">
    <property type="entry name" value="DUF6590"/>
</dbReference>
<comment type="caution">
    <text evidence="3">The sequence shown here is derived from an EMBL/GenBank/DDBJ whole genome shotgun (WGS) entry which is preliminary data.</text>
</comment>
<protein>
    <recommendedName>
        <fullName evidence="2">DUF6590 domain-containing protein</fullName>
    </recommendedName>
</protein>
<dbReference type="PANTHER" id="PTHR35391">
    <property type="entry name" value="C2H2-TYPE DOMAIN-CONTAINING PROTEIN-RELATED"/>
    <property type="match status" value="1"/>
</dbReference>
<name>A0A8K0SIZ9_9HYPO</name>
<dbReference type="Proteomes" id="UP000813444">
    <property type="component" value="Unassembled WGS sequence"/>
</dbReference>
<feature type="region of interest" description="Disordered" evidence="1">
    <location>
        <begin position="1"/>
        <end position="22"/>
    </location>
</feature>